<dbReference type="EMBL" id="JBHTAI010000017">
    <property type="protein sequence ID" value="MFC7151565.1"/>
    <property type="molecule type" value="Genomic_DNA"/>
</dbReference>
<proteinExistence type="predicted"/>
<sequence length="160" mass="18495">MKTQITFAKIPGTKFEPAFEFIQQIGREAKTDPGMSQLFALIIRGMKFLQTYGLQEAFKQYFVTDLEDGRPYTIRIAKQLKGHVPLLEFRINLRPVGAFRVFFFEYDFKDRQILVFANGMLKQSTDDPAFEAMASQVDVMYANFLKQPEQYINLEGEGLV</sequence>
<protein>
    <submittedName>
        <fullName evidence="1">Uncharacterized protein</fullName>
    </submittedName>
</protein>
<evidence type="ECO:0000313" key="1">
    <source>
        <dbReference type="EMBL" id="MFC7151565.1"/>
    </source>
</evidence>
<gene>
    <name evidence="1" type="ORF">ACFQMJ_23760</name>
</gene>
<evidence type="ECO:0000313" key="2">
    <source>
        <dbReference type="Proteomes" id="UP001596378"/>
    </source>
</evidence>
<reference evidence="2" key="1">
    <citation type="journal article" date="2019" name="Int. J. Syst. Evol. Microbiol.">
        <title>The Global Catalogue of Microorganisms (GCM) 10K type strain sequencing project: providing services to taxonomists for standard genome sequencing and annotation.</title>
        <authorList>
            <consortium name="The Broad Institute Genomics Platform"/>
            <consortium name="The Broad Institute Genome Sequencing Center for Infectious Disease"/>
            <person name="Wu L."/>
            <person name="Ma J."/>
        </authorList>
    </citation>
    <scope>NUCLEOTIDE SEQUENCE [LARGE SCALE GENOMIC DNA]</scope>
    <source>
        <strain evidence="2">KCTC 12907</strain>
    </source>
</reference>
<dbReference type="Proteomes" id="UP001596378">
    <property type="component" value="Unassembled WGS sequence"/>
</dbReference>
<organism evidence="1 2">
    <name type="scientific">Cohnella cellulosilytica</name>
    <dbReference type="NCBI Taxonomy" id="986710"/>
    <lineage>
        <taxon>Bacteria</taxon>
        <taxon>Bacillati</taxon>
        <taxon>Bacillota</taxon>
        <taxon>Bacilli</taxon>
        <taxon>Bacillales</taxon>
        <taxon>Paenibacillaceae</taxon>
        <taxon>Cohnella</taxon>
    </lineage>
</organism>
<name>A0ABW2FEB7_9BACL</name>
<keyword evidence="2" id="KW-1185">Reference proteome</keyword>
<accession>A0ABW2FEB7</accession>
<comment type="caution">
    <text evidence="1">The sequence shown here is derived from an EMBL/GenBank/DDBJ whole genome shotgun (WGS) entry which is preliminary data.</text>
</comment>